<dbReference type="Proteomes" id="UP000660110">
    <property type="component" value="Unassembled WGS sequence"/>
</dbReference>
<feature type="domain" description="HTH cro/C1-type" evidence="1">
    <location>
        <begin position="6"/>
        <end position="59"/>
    </location>
</feature>
<dbReference type="GO" id="GO:0003677">
    <property type="term" value="F:DNA binding"/>
    <property type="evidence" value="ECO:0007669"/>
    <property type="project" value="InterPro"/>
</dbReference>
<dbReference type="InterPro" id="IPR010982">
    <property type="entry name" value="Lambda_DNA-bd_dom_sf"/>
</dbReference>
<evidence type="ECO:0000313" key="2">
    <source>
        <dbReference type="EMBL" id="GGF24237.1"/>
    </source>
</evidence>
<dbReference type="SMART" id="SM00530">
    <property type="entry name" value="HTH_XRE"/>
    <property type="match status" value="1"/>
</dbReference>
<proteinExistence type="predicted"/>
<name>A0A917B534_HALAA</name>
<keyword evidence="3" id="KW-1185">Reference proteome</keyword>
<dbReference type="Gene3D" id="1.10.260.40">
    <property type="entry name" value="lambda repressor-like DNA-binding domains"/>
    <property type="match status" value="1"/>
</dbReference>
<evidence type="ECO:0000313" key="3">
    <source>
        <dbReference type="Proteomes" id="UP000660110"/>
    </source>
</evidence>
<dbReference type="EMBL" id="BMEL01000003">
    <property type="protein sequence ID" value="GGF24237.1"/>
    <property type="molecule type" value="Genomic_DNA"/>
</dbReference>
<reference evidence="2" key="2">
    <citation type="submission" date="2020-09" db="EMBL/GenBank/DDBJ databases">
        <authorList>
            <person name="Sun Q."/>
            <person name="Zhou Y."/>
        </authorList>
    </citation>
    <scope>NUCLEOTIDE SEQUENCE</scope>
    <source>
        <strain evidence="2">CGMCC 1.12153</strain>
    </source>
</reference>
<dbReference type="RefSeq" id="WP_188377753.1">
    <property type="nucleotide sequence ID" value="NZ_BMEL01000003.1"/>
</dbReference>
<dbReference type="CDD" id="cd00093">
    <property type="entry name" value="HTH_XRE"/>
    <property type="match status" value="1"/>
</dbReference>
<protein>
    <recommendedName>
        <fullName evidence="1">HTH cro/C1-type domain-containing protein</fullName>
    </recommendedName>
</protein>
<reference evidence="2" key="1">
    <citation type="journal article" date="2014" name="Int. J. Syst. Evol. Microbiol.">
        <title>Complete genome sequence of Corynebacterium casei LMG S-19264T (=DSM 44701T), isolated from a smear-ripened cheese.</title>
        <authorList>
            <consortium name="US DOE Joint Genome Institute (JGI-PGF)"/>
            <person name="Walter F."/>
            <person name="Albersmeier A."/>
            <person name="Kalinowski J."/>
            <person name="Ruckert C."/>
        </authorList>
    </citation>
    <scope>NUCLEOTIDE SEQUENCE</scope>
    <source>
        <strain evidence="2">CGMCC 1.12153</strain>
    </source>
</reference>
<dbReference type="SUPFAM" id="SSF47413">
    <property type="entry name" value="lambda repressor-like DNA-binding domains"/>
    <property type="match status" value="1"/>
</dbReference>
<evidence type="ECO:0000259" key="1">
    <source>
        <dbReference type="PROSITE" id="PS50943"/>
    </source>
</evidence>
<organism evidence="2 3">
    <name type="scientific">Halobacillus andaensis</name>
    <dbReference type="NCBI Taxonomy" id="1176239"/>
    <lineage>
        <taxon>Bacteria</taxon>
        <taxon>Bacillati</taxon>
        <taxon>Bacillota</taxon>
        <taxon>Bacilli</taxon>
        <taxon>Bacillales</taxon>
        <taxon>Bacillaceae</taxon>
        <taxon>Halobacillus</taxon>
    </lineage>
</organism>
<dbReference type="Pfam" id="PF01381">
    <property type="entry name" value="HTH_3"/>
    <property type="match status" value="1"/>
</dbReference>
<accession>A0A917B534</accession>
<dbReference type="AlphaFoldDB" id="A0A917B534"/>
<comment type="caution">
    <text evidence="2">The sequence shown here is derived from an EMBL/GenBank/DDBJ whole genome shotgun (WGS) entry which is preliminary data.</text>
</comment>
<gene>
    <name evidence="2" type="ORF">GCM10010954_23890</name>
</gene>
<sequence length="63" mass="7220">MTGEQIALARKAKGWTQLNLSMKVPLSRECISKYESGARKIPQDVILLMEELFEKHGLFIKED</sequence>
<dbReference type="PROSITE" id="PS50943">
    <property type="entry name" value="HTH_CROC1"/>
    <property type="match status" value="1"/>
</dbReference>
<dbReference type="InterPro" id="IPR001387">
    <property type="entry name" value="Cro/C1-type_HTH"/>
</dbReference>